<accession>A0ABX3PIN8</accession>
<organism evidence="2 3">
    <name type="scientific">Xaviernesmea rhizosphaerae</name>
    <dbReference type="NCBI Taxonomy" id="1672749"/>
    <lineage>
        <taxon>Bacteria</taxon>
        <taxon>Pseudomonadati</taxon>
        <taxon>Pseudomonadota</taxon>
        <taxon>Alphaproteobacteria</taxon>
        <taxon>Hyphomicrobiales</taxon>
        <taxon>Rhizobiaceae</taxon>
        <taxon>Rhizobium/Agrobacterium group</taxon>
        <taxon>Xaviernesmea</taxon>
    </lineage>
</organism>
<dbReference type="InterPro" id="IPR007460">
    <property type="entry name" value="BrnT_toxin"/>
</dbReference>
<proteinExistence type="predicted"/>
<evidence type="ECO:0000256" key="1">
    <source>
        <dbReference type="SAM" id="MobiDB-lite"/>
    </source>
</evidence>
<dbReference type="EMBL" id="MSPX01000001">
    <property type="protein sequence ID" value="OQP87932.1"/>
    <property type="molecule type" value="Genomic_DNA"/>
</dbReference>
<dbReference type="Proteomes" id="UP000192652">
    <property type="component" value="Unassembled WGS sequence"/>
</dbReference>
<dbReference type="Pfam" id="PF04365">
    <property type="entry name" value="BrnT_toxin"/>
    <property type="match status" value="1"/>
</dbReference>
<dbReference type="RefSeq" id="WP_081172823.1">
    <property type="nucleotide sequence ID" value="NZ_MSPX01000001.1"/>
</dbReference>
<reference evidence="2 3" key="1">
    <citation type="journal article" date="2017" name="Antonie Van Leeuwenhoek">
        <title>Rhizobium rhizosphaerae sp. nov., a novel species isolated from rice rhizosphere.</title>
        <authorList>
            <person name="Zhao J.J."/>
            <person name="Zhang J."/>
            <person name="Zhang R.J."/>
            <person name="Zhang C.W."/>
            <person name="Yin H.Q."/>
            <person name="Zhang X.X."/>
        </authorList>
    </citation>
    <scope>NUCLEOTIDE SEQUENCE [LARGE SCALE GENOMIC DNA]</scope>
    <source>
        <strain evidence="2 3">RD15</strain>
    </source>
</reference>
<comment type="caution">
    <text evidence="2">The sequence shown here is derived from an EMBL/GenBank/DDBJ whole genome shotgun (WGS) entry which is preliminary data.</text>
</comment>
<sequence length="95" mass="10764">MFEWDEAKNLTNIAKHGIGFQTASLIFNGPVVTAIDDRFDYGEIRQNSIGAIKGVAIIVVSHTERNGRTRILSERPAKKQERDRYAKALHQRTEP</sequence>
<protein>
    <recommendedName>
        <fullName evidence="4">BrnT family toxin</fullName>
    </recommendedName>
</protein>
<keyword evidence="3" id="KW-1185">Reference proteome</keyword>
<evidence type="ECO:0000313" key="2">
    <source>
        <dbReference type="EMBL" id="OQP87932.1"/>
    </source>
</evidence>
<evidence type="ECO:0000313" key="3">
    <source>
        <dbReference type="Proteomes" id="UP000192652"/>
    </source>
</evidence>
<dbReference type="Gene3D" id="3.10.450.530">
    <property type="entry name" value="Ribonuclease toxin, BrnT, of type II toxin-antitoxin system"/>
    <property type="match status" value="1"/>
</dbReference>
<feature type="region of interest" description="Disordered" evidence="1">
    <location>
        <begin position="69"/>
        <end position="95"/>
    </location>
</feature>
<name>A0ABX3PIN8_9HYPH</name>
<dbReference type="InterPro" id="IPR038573">
    <property type="entry name" value="BrnT_sf"/>
</dbReference>
<gene>
    <name evidence="2" type="ORF">BTR14_00075</name>
</gene>
<evidence type="ECO:0008006" key="4">
    <source>
        <dbReference type="Google" id="ProtNLM"/>
    </source>
</evidence>